<feature type="compositionally biased region" description="Low complexity" evidence="1">
    <location>
        <begin position="344"/>
        <end position="371"/>
    </location>
</feature>
<dbReference type="EMBL" id="BSXT01000576">
    <property type="protein sequence ID" value="GMF30379.1"/>
    <property type="molecule type" value="Genomic_DNA"/>
</dbReference>
<sequence length="441" mass="45574">MAPLAASPGVDGDASGEDSESSVAQPDKALSPVLGAVPRSAADAPEAASSAGSADSQPQGSIPGSGAPGDGACSAADAPEASFAAPGAPRFSSVRWEDIEDIVTAGTDRTVPQVQESAQSHFLALAGLVVDLNRRPPLRTDYELDQRLEAAASLSDVVDALAPVPRSPAPWEYDLTKLRSDVASLEARLVTSADSLHREVDHRFKAERLRNQASHEHNAALENLRHIRLAHAVRQLVATDIALEQGSQAAAALIQRCRRLDKAMADTHKVIRQDREQFKAGISSYAAQLREYLKQSDRQNSASGGASSASASAMPAAFATFLMELGALPLEILPPPVASGSSEGSGPTPLASSGSLGGAVATSGSSTSLTVDSDTPDDSGPVISSSLHKGKAKRPAKSSAKLRSATLPSKKKKRLGRPSVDLKARKAARQATSVAVSSSGP</sequence>
<feature type="compositionally biased region" description="Polar residues" evidence="1">
    <location>
        <begin position="430"/>
        <end position="441"/>
    </location>
</feature>
<feature type="region of interest" description="Disordered" evidence="1">
    <location>
        <begin position="338"/>
        <end position="441"/>
    </location>
</feature>
<evidence type="ECO:0000256" key="1">
    <source>
        <dbReference type="SAM" id="MobiDB-lite"/>
    </source>
</evidence>
<accession>A0A9W6X4K4</accession>
<feature type="region of interest" description="Disordered" evidence="1">
    <location>
        <begin position="1"/>
        <end position="78"/>
    </location>
</feature>
<dbReference type="Proteomes" id="UP001165121">
    <property type="component" value="Unassembled WGS sequence"/>
</dbReference>
<name>A0A9W6X4K4_9STRA</name>
<protein>
    <submittedName>
        <fullName evidence="2">Unnamed protein product</fullName>
    </submittedName>
</protein>
<dbReference type="OrthoDB" id="125411at2759"/>
<keyword evidence="3" id="KW-1185">Reference proteome</keyword>
<organism evidence="2 3">
    <name type="scientific">Phytophthora fragariaefolia</name>
    <dbReference type="NCBI Taxonomy" id="1490495"/>
    <lineage>
        <taxon>Eukaryota</taxon>
        <taxon>Sar</taxon>
        <taxon>Stramenopiles</taxon>
        <taxon>Oomycota</taxon>
        <taxon>Peronosporomycetes</taxon>
        <taxon>Peronosporales</taxon>
        <taxon>Peronosporaceae</taxon>
        <taxon>Phytophthora</taxon>
    </lineage>
</organism>
<proteinExistence type="predicted"/>
<gene>
    <name evidence="2" type="ORF">Pfra01_000672100</name>
</gene>
<evidence type="ECO:0000313" key="3">
    <source>
        <dbReference type="Proteomes" id="UP001165121"/>
    </source>
</evidence>
<feature type="compositionally biased region" description="Low complexity" evidence="1">
    <location>
        <begin position="40"/>
        <end position="61"/>
    </location>
</feature>
<dbReference type="AlphaFoldDB" id="A0A9W6X4K4"/>
<evidence type="ECO:0000313" key="2">
    <source>
        <dbReference type="EMBL" id="GMF30379.1"/>
    </source>
</evidence>
<comment type="caution">
    <text evidence="2">The sequence shown here is derived from an EMBL/GenBank/DDBJ whole genome shotgun (WGS) entry which is preliminary data.</text>
</comment>
<reference evidence="2" key="1">
    <citation type="submission" date="2023-04" db="EMBL/GenBank/DDBJ databases">
        <title>Phytophthora fragariaefolia NBRC 109709.</title>
        <authorList>
            <person name="Ichikawa N."/>
            <person name="Sato H."/>
            <person name="Tonouchi N."/>
        </authorList>
    </citation>
    <scope>NUCLEOTIDE SEQUENCE</scope>
    <source>
        <strain evidence="2">NBRC 109709</strain>
    </source>
</reference>